<evidence type="ECO:0000313" key="3">
    <source>
        <dbReference type="Proteomes" id="UP001497602"/>
    </source>
</evidence>
<organism evidence="2 3">
    <name type="scientific">Tenacibaculum vairaonense</name>
    <dbReference type="NCBI Taxonomy" id="3137860"/>
    <lineage>
        <taxon>Bacteria</taxon>
        <taxon>Pseudomonadati</taxon>
        <taxon>Bacteroidota</taxon>
        <taxon>Flavobacteriia</taxon>
        <taxon>Flavobacteriales</taxon>
        <taxon>Flavobacteriaceae</taxon>
        <taxon>Tenacibaculum</taxon>
    </lineage>
</organism>
<protein>
    <recommendedName>
        <fullName evidence="1">Novel STAND NTPase 3 domain-containing protein</fullName>
    </recommendedName>
</protein>
<dbReference type="Pfam" id="PF20720">
    <property type="entry name" value="nSTAND3"/>
    <property type="match status" value="1"/>
</dbReference>
<dbReference type="InterPro" id="IPR027417">
    <property type="entry name" value="P-loop_NTPase"/>
</dbReference>
<evidence type="ECO:0000313" key="2">
    <source>
        <dbReference type="EMBL" id="CAL2105500.1"/>
    </source>
</evidence>
<evidence type="ECO:0000259" key="1">
    <source>
        <dbReference type="Pfam" id="PF20720"/>
    </source>
</evidence>
<reference evidence="2 3" key="1">
    <citation type="submission" date="2024-05" db="EMBL/GenBank/DDBJ databases">
        <authorList>
            <person name="Duchaud E."/>
        </authorList>
    </citation>
    <scope>NUCLEOTIDE SEQUENCE [LARGE SCALE GENOMIC DNA]</scope>
    <source>
        <strain evidence="2">Ena-SAMPLE-TAB-13-05-2024-13:56:06:370-140305</strain>
    </source>
</reference>
<keyword evidence="3" id="KW-1185">Reference proteome</keyword>
<dbReference type="SUPFAM" id="SSF52540">
    <property type="entry name" value="P-loop containing nucleoside triphosphate hydrolases"/>
    <property type="match status" value="1"/>
</dbReference>
<gene>
    <name evidence="2" type="ORF">T190115A13A_160033</name>
</gene>
<dbReference type="RefSeq" id="WP_348737325.1">
    <property type="nucleotide sequence ID" value="NZ_CAXJRC010000007.1"/>
</dbReference>
<proteinExistence type="predicted"/>
<dbReference type="Proteomes" id="UP001497602">
    <property type="component" value="Unassembled WGS sequence"/>
</dbReference>
<feature type="domain" description="Novel STAND NTPase 3" evidence="1">
    <location>
        <begin position="184"/>
        <end position="325"/>
    </location>
</feature>
<accession>A0ABM9PIQ1</accession>
<sequence length="1234" mass="147935">MLTQIEDRLKQCNGDIFANICRQYLSYEYKSILASGFVLGKEKSKKGTPDNFIPYNDYYVFNEVTTVEKDLIKKLEKDINHCFVQKDIPIEKISKIVLICNSKIDPKYYHRLSEFKNTYDKDTRLEVIGIDDLATRIYRDYHSIIRQLGIPIDTGQILELEEFLNIYEKSKFSTTLSNKFFNRKEELKEGIETLLNYDVLLLEGKAGVGKTKLSLELTKLFIEKNPDYQIKYIINNANLDIWEDLKVQFLNNKNYLIVIDDANKLRSNLELIVNFINREKREGKIKLLLTVRNYVKSEVEDKIGKASIIKLNNFTREELANILQSDEFNISKFYVDKIFNVSKGNPRLAIMAAKAGIKDVKKLDNAYFIHEEYFSSQGDLSSFQNINFFKASGILALLKNIDFENRKLITKIEEHFQISKKSLIENLQKLYIYEVSDEFEGIYKISDQILAEYLFFETFIKKRIISFQYLLQISAKDTSFNLSNLLTPIVNNYGFEYVKDFILSDLINVNSQLKSHEKKIKFYKEFWYYLPSECLLYIKKYIHGIVKNESDEFEFKVFKDSHTDSYEDEVIDILLNFKHYSDYFGLSVNLCLEYGFKNQLNFSKLLKILTQGYFYNYSSQEINYYNQIELFNILYKKANENKKYKKIILFIAHKYLTSSYQITRNRNKGIEIGQIVVKASNEQLEFRKNLFNFIFTCFSQGYKEETYSFFYRYLSDFGFDINEDLINHDKDLVLEFFINNFSKSSYQECNIVDLFISNLDRYNITYPKDFNKQFISEEFFIYLKLSYEKLKLKDFEGDYEKYDRFKKNEIENFIKNYSLEDFKLLFKKIDFIYRQKKSNSYGYSMLGESIIAILKYLSDNYFDMFIDIINESFKYEFSDKLRYGRLFSIINLKQNKGEVLVNCLSKSFRGNDYLRSFWLESKNYNLKENDIELFHTSLFDKEDFSFWRVHEIIDKIDSRLVNKKRLVNDLLNFIIQNQNRLQTKDVDSEFFLYIFEKFPLIFKHRIKEIKGLYLILSKMTKYFDLERRLLQLIISMYPNYVSSFLSKQMKDKKWFSREDLSNLKLHKLWEIDKYEKVFEKILVFLIQREDGFWSNTSNKLEVLFQESSTKKLYFLKHFLNNTNNDNEIISVFNIVVSKFNTHKLEFLQIILDKNIHFSVFRKLEFYVLTRVYSGSRIPRIRYAISENEIILNYLKNLDEIKYLEHINFMEKEIFYSKLSIERERKREFIESMGW</sequence>
<dbReference type="EMBL" id="CAXJRC010000007">
    <property type="protein sequence ID" value="CAL2105500.1"/>
    <property type="molecule type" value="Genomic_DNA"/>
</dbReference>
<dbReference type="InterPro" id="IPR049050">
    <property type="entry name" value="nSTAND3"/>
</dbReference>
<comment type="caution">
    <text evidence="2">The sequence shown here is derived from an EMBL/GenBank/DDBJ whole genome shotgun (WGS) entry which is preliminary data.</text>
</comment>
<name>A0ABM9PIQ1_9FLAO</name>